<evidence type="ECO:0000256" key="7">
    <source>
        <dbReference type="ARBA" id="ARBA00023136"/>
    </source>
</evidence>
<organism evidence="9 10">
    <name type="scientific">Candidatus Vogelbacteria bacterium GWA1_51_14</name>
    <dbReference type="NCBI Taxonomy" id="1802435"/>
    <lineage>
        <taxon>Bacteria</taxon>
        <taxon>Candidatus Vogeliibacteriota</taxon>
    </lineage>
</organism>
<evidence type="ECO:0000256" key="8">
    <source>
        <dbReference type="SAM" id="Phobius"/>
    </source>
</evidence>
<sequence>MKPDPDQIISITTGTIIRTLMVIGAVALAYFLRDLIVVLLASVVIASAAEPFTRSLMKWRFPRLLAVVLIYVVAVFGLSAMLYFFIPPLFIELSSLANTLPGSFDSFNLFDPNLDPLSAITGGLVSSISLKEIITEIQKAIISESGGLFAATGTFFGGAASLILIIVLSFYLSVQEDGVGDFLRLVTPVSHEKYVTGLWARSREKIGQWMKGQLLLGLIIGVLVYLGLSLLGVKYALVLAVLAAVMELIPFFGPVISAVPAVLLGFSDSLILGLLVLGFYIVVQQFENHLIYPLVVRKIVGIPPIIVIIVLFIGARLAGILGMLLAVPLATIVMELASDYQKKKHIFRETDNG</sequence>
<evidence type="ECO:0008006" key="11">
    <source>
        <dbReference type="Google" id="ProtNLM"/>
    </source>
</evidence>
<comment type="caution">
    <text evidence="9">The sequence shown here is derived from an EMBL/GenBank/DDBJ whole genome shotgun (WGS) entry which is preliminary data.</text>
</comment>
<dbReference type="STRING" id="1802435.A2114_01875"/>
<keyword evidence="5 8" id="KW-0812">Transmembrane</keyword>
<gene>
    <name evidence="9" type="ORF">A2114_01875</name>
</gene>
<dbReference type="PANTHER" id="PTHR21716">
    <property type="entry name" value="TRANSMEMBRANE PROTEIN"/>
    <property type="match status" value="1"/>
</dbReference>
<evidence type="ECO:0000256" key="4">
    <source>
        <dbReference type="ARBA" id="ARBA00022475"/>
    </source>
</evidence>
<evidence type="ECO:0000256" key="3">
    <source>
        <dbReference type="ARBA" id="ARBA00022448"/>
    </source>
</evidence>
<dbReference type="InterPro" id="IPR002549">
    <property type="entry name" value="AI-2E-like"/>
</dbReference>
<feature type="transmembrane region" description="Helical" evidence="8">
    <location>
        <begin position="64"/>
        <end position="86"/>
    </location>
</feature>
<keyword evidence="4" id="KW-1003">Cell membrane</keyword>
<dbReference type="AlphaFoldDB" id="A0A1G2QB69"/>
<keyword evidence="7 8" id="KW-0472">Membrane</keyword>
<feature type="transmembrane region" description="Helical" evidence="8">
    <location>
        <begin position="295"/>
        <end position="314"/>
    </location>
</feature>
<evidence type="ECO:0000256" key="6">
    <source>
        <dbReference type="ARBA" id="ARBA00022989"/>
    </source>
</evidence>
<feature type="transmembrane region" description="Helical" evidence="8">
    <location>
        <begin position="320"/>
        <end position="338"/>
    </location>
</feature>
<feature type="transmembrane region" description="Helical" evidence="8">
    <location>
        <begin position="7"/>
        <end position="29"/>
    </location>
</feature>
<dbReference type="PANTHER" id="PTHR21716:SF53">
    <property type="entry name" value="PERMEASE PERM-RELATED"/>
    <property type="match status" value="1"/>
</dbReference>
<dbReference type="EMBL" id="MHTG01000009">
    <property type="protein sequence ID" value="OHA57663.1"/>
    <property type="molecule type" value="Genomic_DNA"/>
</dbReference>
<feature type="transmembrane region" description="Helical" evidence="8">
    <location>
        <begin position="146"/>
        <end position="172"/>
    </location>
</feature>
<dbReference type="GO" id="GO:0005886">
    <property type="term" value="C:plasma membrane"/>
    <property type="evidence" value="ECO:0007669"/>
    <property type="project" value="UniProtKB-SubCell"/>
</dbReference>
<feature type="transmembrane region" description="Helical" evidence="8">
    <location>
        <begin position="35"/>
        <end position="52"/>
    </location>
</feature>
<accession>A0A1G2QB69</accession>
<feature type="transmembrane region" description="Helical" evidence="8">
    <location>
        <begin position="209"/>
        <end position="228"/>
    </location>
</feature>
<reference evidence="9 10" key="1">
    <citation type="journal article" date="2016" name="Nat. Commun.">
        <title>Thousands of microbial genomes shed light on interconnected biogeochemical processes in an aquifer system.</title>
        <authorList>
            <person name="Anantharaman K."/>
            <person name="Brown C.T."/>
            <person name="Hug L.A."/>
            <person name="Sharon I."/>
            <person name="Castelle C.J."/>
            <person name="Probst A.J."/>
            <person name="Thomas B.C."/>
            <person name="Singh A."/>
            <person name="Wilkins M.J."/>
            <person name="Karaoz U."/>
            <person name="Brodie E.L."/>
            <person name="Williams K.H."/>
            <person name="Hubbard S.S."/>
            <person name="Banfield J.F."/>
        </authorList>
    </citation>
    <scope>NUCLEOTIDE SEQUENCE [LARGE SCALE GENOMIC DNA]</scope>
</reference>
<evidence type="ECO:0000256" key="2">
    <source>
        <dbReference type="ARBA" id="ARBA00009773"/>
    </source>
</evidence>
<feature type="transmembrane region" description="Helical" evidence="8">
    <location>
        <begin position="262"/>
        <end position="283"/>
    </location>
</feature>
<dbReference type="Pfam" id="PF01594">
    <property type="entry name" value="AI-2E_transport"/>
    <property type="match status" value="1"/>
</dbReference>
<evidence type="ECO:0000313" key="10">
    <source>
        <dbReference type="Proteomes" id="UP000176494"/>
    </source>
</evidence>
<proteinExistence type="inferred from homology"/>
<evidence type="ECO:0000313" key="9">
    <source>
        <dbReference type="EMBL" id="OHA57663.1"/>
    </source>
</evidence>
<dbReference type="Proteomes" id="UP000176494">
    <property type="component" value="Unassembled WGS sequence"/>
</dbReference>
<keyword evidence="3" id="KW-0813">Transport</keyword>
<evidence type="ECO:0000256" key="1">
    <source>
        <dbReference type="ARBA" id="ARBA00004651"/>
    </source>
</evidence>
<keyword evidence="6 8" id="KW-1133">Transmembrane helix</keyword>
<evidence type="ECO:0000256" key="5">
    <source>
        <dbReference type="ARBA" id="ARBA00022692"/>
    </source>
</evidence>
<comment type="subcellular location">
    <subcellularLocation>
        <location evidence="1">Cell membrane</location>
        <topology evidence="1">Multi-pass membrane protein</topology>
    </subcellularLocation>
</comment>
<comment type="similarity">
    <text evidence="2">Belongs to the autoinducer-2 exporter (AI-2E) (TC 2.A.86) family.</text>
</comment>
<dbReference type="GO" id="GO:0055085">
    <property type="term" value="P:transmembrane transport"/>
    <property type="evidence" value="ECO:0007669"/>
    <property type="project" value="TreeGrafter"/>
</dbReference>
<protein>
    <recommendedName>
        <fullName evidence="11">AI-2E family transporter</fullName>
    </recommendedName>
</protein>
<name>A0A1G2QB69_9BACT</name>